<sequence length="40" mass="4627">MGKIGAKSAVVWKKNPYTPNRFEAPLFLKMRTKQSEFEPT</sequence>
<name>R9A2Q0_9LEPT</name>
<protein>
    <submittedName>
        <fullName evidence="1">Uncharacterized protein</fullName>
    </submittedName>
</protein>
<evidence type="ECO:0000313" key="2">
    <source>
        <dbReference type="Proteomes" id="UP000013984"/>
    </source>
</evidence>
<keyword evidence="2" id="KW-1185">Reference proteome</keyword>
<reference evidence="1" key="1">
    <citation type="submission" date="2013-04" db="EMBL/GenBank/DDBJ databases">
        <authorList>
            <person name="Harkins D.M."/>
            <person name="Durkin A.S."/>
            <person name="Brinkac L.M."/>
            <person name="Haft D.H."/>
            <person name="Selengut J.D."/>
            <person name="Sanka R."/>
            <person name="DePew J."/>
            <person name="Purushe J."/>
            <person name="Galloway R.L."/>
            <person name="Vinetz J.M."/>
            <person name="Sutton G.G."/>
            <person name="Nierman W.C."/>
            <person name="Fouts D.E."/>
        </authorList>
    </citation>
    <scope>NUCLEOTIDE SEQUENCE [LARGE SCALE GENOMIC DNA]</scope>
    <source>
        <strain evidence="1">CDC</strain>
    </source>
</reference>
<gene>
    <name evidence="1" type="ORF">LEP1GSC195_2204</name>
</gene>
<dbReference type="STRING" id="1218599.LEP1GSC195_2204"/>
<dbReference type="Proteomes" id="UP000013984">
    <property type="component" value="Unassembled WGS sequence"/>
</dbReference>
<proteinExistence type="predicted"/>
<accession>R9A2Q0</accession>
<comment type="caution">
    <text evidence="1">The sequence shown here is derived from an EMBL/GenBank/DDBJ whole genome shotgun (WGS) entry which is preliminary data.</text>
</comment>
<evidence type="ECO:0000313" key="1">
    <source>
        <dbReference type="EMBL" id="EOQ96483.1"/>
    </source>
</evidence>
<dbReference type="EMBL" id="AOGZ02000014">
    <property type="protein sequence ID" value="EOQ96483.1"/>
    <property type="molecule type" value="Genomic_DNA"/>
</dbReference>
<organism evidence="1 2">
    <name type="scientific">Leptospira wolbachii serovar Codice str. CDC</name>
    <dbReference type="NCBI Taxonomy" id="1218599"/>
    <lineage>
        <taxon>Bacteria</taxon>
        <taxon>Pseudomonadati</taxon>
        <taxon>Spirochaetota</taxon>
        <taxon>Spirochaetia</taxon>
        <taxon>Leptospirales</taxon>
        <taxon>Leptospiraceae</taxon>
        <taxon>Leptospira</taxon>
    </lineage>
</organism>
<dbReference type="AlphaFoldDB" id="R9A2Q0"/>